<evidence type="ECO:0000256" key="1">
    <source>
        <dbReference type="SAM" id="SignalP"/>
    </source>
</evidence>
<dbReference type="RefSeq" id="WP_317227080.1">
    <property type="nucleotide sequence ID" value="NZ_JAWJEJ010000001.1"/>
</dbReference>
<dbReference type="Pfam" id="PF20388">
    <property type="entry name" value="DUF6683"/>
    <property type="match status" value="1"/>
</dbReference>
<dbReference type="InterPro" id="IPR046505">
    <property type="entry name" value="DUF6683"/>
</dbReference>
<protein>
    <submittedName>
        <fullName evidence="2">DUF6683 family protein</fullName>
    </submittedName>
</protein>
<evidence type="ECO:0000313" key="3">
    <source>
        <dbReference type="Proteomes" id="UP001273531"/>
    </source>
</evidence>
<dbReference type="Proteomes" id="UP001273531">
    <property type="component" value="Unassembled WGS sequence"/>
</dbReference>
<gene>
    <name evidence="2" type="ORF">RZN05_13275</name>
</gene>
<sequence length="233" mass="25196">MASRSLVKAAGLLLACVALPNAAQAQVGAFGGYHSSGMDQFNYVLNRIQMQTILRNGKPRAGPLVPKSESTTIARGAVPVAPQRLARHYPAAQRPEAVRTFRKLLDGYRQLETRFGIPTGDMAGAMAALIAGSWSICRDREIVEAHFVRAAGQLRGAIAQDPRFAQLAAIDRQMSYEQFAILGTELALLRMALKQRPDPELQRRGCDAGRGYLAQFGLDPDRLEITAAGLAPA</sequence>
<organism evidence="2 3">
    <name type="scientific">Sphingomonas agrestis</name>
    <dbReference type="NCBI Taxonomy" id="3080540"/>
    <lineage>
        <taxon>Bacteria</taxon>
        <taxon>Pseudomonadati</taxon>
        <taxon>Pseudomonadota</taxon>
        <taxon>Alphaproteobacteria</taxon>
        <taxon>Sphingomonadales</taxon>
        <taxon>Sphingomonadaceae</taxon>
        <taxon>Sphingomonas</taxon>
    </lineage>
</organism>
<feature type="chain" id="PRO_5046668135" evidence="1">
    <location>
        <begin position="26"/>
        <end position="233"/>
    </location>
</feature>
<dbReference type="EMBL" id="JAWJEJ010000001">
    <property type="protein sequence ID" value="MDV3457960.1"/>
    <property type="molecule type" value="Genomic_DNA"/>
</dbReference>
<keyword evidence="3" id="KW-1185">Reference proteome</keyword>
<accession>A0ABU3Y985</accession>
<evidence type="ECO:0000313" key="2">
    <source>
        <dbReference type="EMBL" id="MDV3457960.1"/>
    </source>
</evidence>
<comment type="caution">
    <text evidence="2">The sequence shown here is derived from an EMBL/GenBank/DDBJ whole genome shotgun (WGS) entry which is preliminary data.</text>
</comment>
<feature type="signal peptide" evidence="1">
    <location>
        <begin position="1"/>
        <end position="25"/>
    </location>
</feature>
<name>A0ABU3Y985_9SPHN</name>
<proteinExistence type="predicted"/>
<keyword evidence="1" id="KW-0732">Signal</keyword>
<reference evidence="2 3" key="1">
    <citation type="submission" date="2023-10" db="EMBL/GenBank/DDBJ databases">
        <title>Sphingomonas sp. HF-S4 16S ribosomal RNA gene Genome sequencing and assembly.</title>
        <authorList>
            <person name="Lee H."/>
        </authorList>
    </citation>
    <scope>NUCLEOTIDE SEQUENCE [LARGE SCALE GENOMIC DNA]</scope>
    <source>
        <strain evidence="2 3">HF-S4</strain>
    </source>
</reference>